<dbReference type="Proteomes" id="UP001168098">
    <property type="component" value="Unassembled WGS sequence"/>
</dbReference>
<dbReference type="AlphaFoldDB" id="A0AA39AB29"/>
<dbReference type="Pfam" id="PF14299">
    <property type="entry name" value="PP2"/>
    <property type="match status" value="1"/>
</dbReference>
<dbReference type="InterPro" id="IPR025886">
    <property type="entry name" value="PP2-like"/>
</dbReference>
<sequence length="141" mass="16683">MLAAREVRDILAHIGRDWAWVFDPDSRFARFAFLLGVRSLRIEGVRVLHSAQDPTLRKDEWLEIKLGEFFNEGRDDIRMKIKQLDPQWKKGLMVDGIEIRPKDNLLMNFPFIFSKDIIYCRKAFSQNMEISYLPLRKGNIE</sequence>
<gene>
    <name evidence="1" type="ORF">PVL29_004812</name>
</gene>
<protein>
    <submittedName>
        <fullName evidence="1">Uncharacterized protein</fullName>
    </submittedName>
</protein>
<keyword evidence="2" id="KW-1185">Reference proteome</keyword>
<evidence type="ECO:0000313" key="1">
    <source>
        <dbReference type="EMBL" id="KAJ9703183.1"/>
    </source>
</evidence>
<dbReference type="EMBL" id="JARBHA010000004">
    <property type="protein sequence ID" value="KAJ9703183.1"/>
    <property type="molecule type" value="Genomic_DNA"/>
</dbReference>
<proteinExistence type="predicted"/>
<organism evidence="1 2">
    <name type="scientific">Vitis rotundifolia</name>
    <name type="common">Muscadine grape</name>
    <dbReference type="NCBI Taxonomy" id="103349"/>
    <lineage>
        <taxon>Eukaryota</taxon>
        <taxon>Viridiplantae</taxon>
        <taxon>Streptophyta</taxon>
        <taxon>Embryophyta</taxon>
        <taxon>Tracheophyta</taxon>
        <taxon>Spermatophyta</taxon>
        <taxon>Magnoliopsida</taxon>
        <taxon>eudicotyledons</taxon>
        <taxon>Gunneridae</taxon>
        <taxon>Pentapetalae</taxon>
        <taxon>rosids</taxon>
        <taxon>Vitales</taxon>
        <taxon>Vitaceae</taxon>
        <taxon>Viteae</taxon>
        <taxon>Vitis</taxon>
    </lineage>
</organism>
<accession>A0AA39AB29</accession>
<reference evidence="1 2" key="1">
    <citation type="journal article" date="2023" name="BMC Biotechnol.">
        <title>Vitis rotundifolia cv Carlos genome sequencing.</title>
        <authorList>
            <person name="Huff M."/>
            <person name="Hulse-Kemp A."/>
            <person name="Scheffler B."/>
            <person name="Youngblood R."/>
            <person name="Simpson S."/>
            <person name="Babiker E."/>
            <person name="Staton M."/>
        </authorList>
    </citation>
    <scope>NUCLEOTIDE SEQUENCE [LARGE SCALE GENOMIC DNA]</scope>
    <source>
        <tissue evidence="1">Leaf</tissue>
    </source>
</reference>
<comment type="caution">
    <text evidence="1">The sequence shown here is derived from an EMBL/GenBank/DDBJ whole genome shotgun (WGS) entry which is preliminary data.</text>
</comment>
<dbReference type="PANTHER" id="PTHR32278">
    <property type="entry name" value="F-BOX DOMAIN-CONTAINING PROTEIN"/>
    <property type="match status" value="1"/>
</dbReference>
<name>A0AA39AB29_VITRO</name>
<dbReference type="PANTHER" id="PTHR32278:SF130">
    <property type="entry name" value="F-BOX DOMAIN-CONTAINING PROTEIN"/>
    <property type="match status" value="1"/>
</dbReference>
<evidence type="ECO:0000313" key="2">
    <source>
        <dbReference type="Proteomes" id="UP001168098"/>
    </source>
</evidence>